<evidence type="ECO:0000256" key="1">
    <source>
        <dbReference type="ARBA" id="ARBA00004123"/>
    </source>
</evidence>
<dbReference type="Pfam" id="PF10513">
    <property type="entry name" value="EPL1"/>
    <property type="match status" value="1"/>
</dbReference>
<feature type="compositionally biased region" description="Acidic residues" evidence="7">
    <location>
        <begin position="102"/>
        <end position="118"/>
    </location>
</feature>
<evidence type="ECO:0000256" key="4">
    <source>
        <dbReference type="ARBA" id="ARBA00023163"/>
    </source>
</evidence>
<feature type="non-terminal residue" evidence="9">
    <location>
        <position position="1"/>
    </location>
</feature>
<evidence type="ECO:0000256" key="7">
    <source>
        <dbReference type="SAM" id="MobiDB-lite"/>
    </source>
</evidence>
<reference evidence="9 10" key="1">
    <citation type="journal article" date="2021" name="Nat. Plants">
        <title>The Taxus genome provides insights into paclitaxel biosynthesis.</title>
        <authorList>
            <person name="Xiong X."/>
            <person name="Gou J."/>
            <person name="Liao Q."/>
            <person name="Li Y."/>
            <person name="Zhou Q."/>
            <person name="Bi G."/>
            <person name="Li C."/>
            <person name="Du R."/>
            <person name="Wang X."/>
            <person name="Sun T."/>
            <person name="Guo L."/>
            <person name="Liang H."/>
            <person name="Lu P."/>
            <person name="Wu Y."/>
            <person name="Zhang Z."/>
            <person name="Ro D.K."/>
            <person name="Shang Y."/>
            <person name="Huang S."/>
            <person name="Yan J."/>
        </authorList>
    </citation>
    <scope>NUCLEOTIDE SEQUENCE [LARGE SCALE GENOMIC DNA]</scope>
    <source>
        <strain evidence="9">Ta-2019</strain>
    </source>
</reference>
<dbReference type="OMA" id="SANRYTH"/>
<dbReference type="SMART" id="SM00333">
    <property type="entry name" value="TUDOR"/>
    <property type="match status" value="1"/>
</dbReference>
<feature type="compositionally biased region" description="Polar residues" evidence="7">
    <location>
        <begin position="90"/>
        <end position="99"/>
    </location>
</feature>
<feature type="compositionally biased region" description="Basic residues" evidence="7">
    <location>
        <begin position="628"/>
        <end position="639"/>
    </location>
</feature>
<feature type="compositionally biased region" description="Polar residues" evidence="7">
    <location>
        <begin position="168"/>
        <end position="181"/>
    </location>
</feature>
<dbReference type="CDD" id="cd20404">
    <property type="entry name" value="Tudor_Agenet_AtEML-like"/>
    <property type="match status" value="1"/>
</dbReference>
<evidence type="ECO:0000256" key="2">
    <source>
        <dbReference type="ARBA" id="ARBA00008035"/>
    </source>
</evidence>
<dbReference type="EMBL" id="JAHRHJ020000002">
    <property type="protein sequence ID" value="KAH9327353.1"/>
    <property type="molecule type" value="Genomic_DNA"/>
</dbReference>
<keyword evidence="5 6" id="KW-0539">Nucleus</keyword>
<evidence type="ECO:0000259" key="8">
    <source>
        <dbReference type="SMART" id="SM00333"/>
    </source>
</evidence>
<sequence length="1750" mass="194939">SVEQVLYCRNPIRSEGIKVEDPEVVEAVAEDKKALKRKNVQSRSKANYQASKRQKVSLEGSKKRKEDASVRSSLPATKKNRRSLEVGRSCSGTELNFVQSEVPDEEKDNILESSDDSEPLINKIKKNSAKRAQNRAKQTFNVNNDTLLCTKNIKHAPSSPDSKKVSEHSNGTAQPAANSSEIGRDTVCAKHNFPGLKDFAKKSLRTSKKKSKVSVPNDKDPLEGATAIGVAFLPVKATKIANPLTSDPPSHSCDHKPEHNVCSEVRSVAIPNIDKASLSALTSDPASYVCDHKSKQNLSSEVRNAATLKWSNHKARQNLSGSGNRTIAKKGATNALSSQLGHTRLNVGADEQHSLEQNAARTLSSRFSSLCGAIAGISSDAAQKITEPIMAVPAFNSASGAPAAEKDESSPVQSSGRALRPRKHRQNHNGTKRYGEICFSDVDAFQILNRRIKVFWPLDNKWYYGTVKSYDPTNKLHYVRYDDRDEEWLQLRDEKFKLQLLPGEADGRVRLLDKSVSEKVEGLDGDGIQSGPKAMPYSELNNERQLGANANDAFRHGVENSSCEKSSFTLLDASKMSRRDDIDGNGCNNGSNLRGDIDGCVCNNGSSLGTMRDIKAGKSAINNSDKKTSRKVYVRRRYRNTGSKGTEEGRNEKGEEKVSSDDDKHTVRPELFPTSSTGQKLSSALGVESLRFQIESGTAATSEAGKNNLSGSLEDKLNHLHSVGGGDSLRLQQYKDSMGTAIISASVACNDLSNEKSLELMHIVNDCVMLSDFSAASGKNSPDYHGFEILPRVINSSGDYVPLVGLELTNWHFVFPKELDCGNPLLCFWTTLPLTYPRCGLPSVCCRNNLILRQSRVLNSVWPDAWLEILVADGFFGSSLFSFGGSLQNVVNGFCKIMAAFVKPLESQYSCMSLEAMKVMNFKAPIQSLSFRFSLSQGLGNTLDFVFYDFKGITRARWRDLFKKLEALCSLQLNSSLENPCNANSWFLQSCNSQVSGLPVFSSLATFKEGTGITSASDISFPLLKPRDSFVNALQGRNTDWVDNEVRCGPQFQKFLYHHFYQSASVCRGNGYVAHFESGHVAPPFSLTFAAAPTFFLGLHSKLLLGKPIAAASFESHSLDALGLESWESIDLSEEAGSDAPTVRDSSKRTSQTIKGTRCIHLETPAGYVDETVFSGDHASDSSARLWQVSKLSKVDVDASPISTADGSVFSSPRSTYSELNMAGTAAGLTETQDNRESFVPGNVFKLRRCPTNRSSWRLTGNARPRLVQRMNSAVSEIESGSRLKVDEREPTAGQSFHSYFDTLHGQPESKPDKSSGYTDTLTNPGRYWSREKYGLASSSQLWQDNRIQHAYNSSAEPRKRRSVFSNLIFSENADGVPFKYRGHMRRGRPSRQNREEKLKKVADNSSDLKYLDSVSCNANILVVGVDRGWRESGAQVVLEASEHNEWMLSVKLHGFTKYTHKAQQVVQSGSTNRYTHAMLWKGGKDWSLEFLDRKQWFIFKEMHEECYNRNLRAASVRHIPIPGVHEIEDYDCASESFHFVRPSSRYIRQMESEVEMALATSRVMYDMDSEDEEWLGHLNNSRIGDGSCQPGHVSEETFERIMDLLEKAAFTQQRELLNSDEVADFCWDIATVEVVKAIHAHWQEKRWRKGMALVRHFQPASWERYQQQIKEWESQMNELQHSPTGNKQQLNLERPPMFAFCLKPRGLEVPDKTQKQRSHRKFNVGQQITLRDQENVAFPATRRYTGISI</sequence>
<proteinExistence type="inferred from homology"/>
<dbReference type="GO" id="GO:0035267">
    <property type="term" value="C:NuA4 histone acetyltransferase complex"/>
    <property type="evidence" value="ECO:0007669"/>
    <property type="project" value="InterPro"/>
</dbReference>
<protein>
    <recommendedName>
        <fullName evidence="6">Enhancer of polycomb-like protein</fullName>
    </recommendedName>
</protein>
<gene>
    <name evidence="9" type="ORF">KI387_007531</name>
</gene>
<evidence type="ECO:0000256" key="5">
    <source>
        <dbReference type="ARBA" id="ARBA00023242"/>
    </source>
</evidence>
<feature type="region of interest" description="Disordered" evidence="7">
    <location>
        <begin position="1298"/>
        <end position="1324"/>
    </location>
</feature>
<dbReference type="PANTHER" id="PTHR14898">
    <property type="entry name" value="ENHANCER OF POLYCOMB"/>
    <property type="match status" value="1"/>
</dbReference>
<keyword evidence="3 6" id="KW-0805">Transcription regulation</keyword>
<dbReference type="InterPro" id="IPR002999">
    <property type="entry name" value="Tudor"/>
</dbReference>
<name>A0AA38GS17_TAXCH</name>
<feature type="region of interest" description="Disordered" evidence="7">
    <location>
        <begin position="400"/>
        <end position="430"/>
    </location>
</feature>
<feature type="compositionally biased region" description="Basic and acidic residues" evidence="7">
    <location>
        <begin position="645"/>
        <end position="668"/>
    </location>
</feature>
<dbReference type="SUPFAM" id="SSF63748">
    <property type="entry name" value="Tudor/PWWP/MBT"/>
    <property type="match status" value="1"/>
</dbReference>
<feature type="compositionally biased region" description="Polar residues" evidence="7">
    <location>
        <begin position="41"/>
        <end position="51"/>
    </location>
</feature>
<feature type="region of interest" description="Disordered" evidence="7">
    <location>
        <begin position="152"/>
        <end position="184"/>
    </location>
</feature>
<dbReference type="InterPro" id="IPR024943">
    <property type="entry name" value="Enhancer_polycomb"/>
</dbReference>
<evidence type="ECO:0000313" key="9">
    <source>
        <dbReference type="EMBL" id="KAH9327353.1"/>
    </source>
</evidence>
<comment type="caution">
    <text evidence="9">The sequence shown here is derived from an EMBL/GenBank/DDBJ whole genome shotgun (WGS) entry which is preliminary data.</text>
</comment>
<dbReference type="GO" id="GO:0006357">
    <property type="term" value="P:regulation of transcription by RNA polymerase II"/>
    <property type="evidence" value="ECO:0007669"/>
    <property type="project" value="InterPro"/>
</dbReference>
<feature type="non-terminal residue" evidence="9">
    <location>
        <position position="1750"/>
    </location>
</feature>
<keyword evidence="10" id="KW-1185">Reference proteome</keyword>
<accession>A0AA38GS17</accession>
<feature type="region of interest" description="Disordered" evidence="7">
    <location>
        <begin position="619"/>
        <end position="679"/>
    </location>
</feature>
<dbReference type="Proteomes" id="UP000824469">
    <property type="component" value="Unassembled WGS sequence"/>
</dbReference>
<feature type="region of interest" description="Disordered" evidence="7">
    <location>
        <begin position="35"/>
        <end position="121"/>
    </location>
</feature>
<evidence type="ECO:0000256" key="3">
    <source>
        <dbReference type="ARBA" id="ARBA00023015"/>
    </source>
</evidence>
<feature type="compositionally biased region" description="Basic and acidic residues" evidence="7">
    <location>
        <begin position="60"/>
        <end position="69"/>
    </location>
</feature>
<evidence type="ECO:0000313" key="10">
    <source>
        <dbReference type="Proteomes" id="UP000824469"/>
    </source>
</evidence>
<comment type="similarity">
    <text evidence="2 6">Belongs to the enhancer of polycomb family.</text>
</comment>
<evidence type="ECO:0000256" key="6">
    <source>
        <dbReference type="RuleBase" id="RU361124"/>
    </source>
</evidence>
<dbReference type="GO" id="GO:0005634">
    <property type="term" value="C:nucleus"/>
    <property type="evidence" value="ECO:0007669"/>
    <property type="project" value="UniProtKB-SubCell"/>
</dbReference>
<dbReference type="InterPro" id="IPR019542">
    <property type="entry name" value="Enhancer_polycomb-like_N"/>
</dbReference>
<organism evidence="9 10">
    <name type="scientific">Taxus chinensis</name>
    <name type="common">Chinese yew</name>
    <name type="synonym">Taxus wallichiana var. chinensis</name>
    <dbReference type="NCBI Taxonomy" id="29808"/>
    <lineage>
        <taxon>Eukaryota</taxon>
        <taxon>Viridiplantae</taxon>
        <taxon>Streptophyta</taxon>
        <taxon>Embryophyta</taxon>
        <taxon>Tracheophyta</taxon>
        <taxon>Spermatophyta</taxon>
        <taxon>Pinopsida</taxon>
        <taxon>Pinidae</taxon>
        <taxon>Conifers II</taxon>
        <taxon>Cupressales</taxon>
        <taxon>Taxaceae</taxon>
        <taxon>Taxus</taxon>
    </lineage>
</organism>
<feature type="domain" description="Tudor" evidence="8">
    <location>
        <begin position="443"/>
        <end position="502"/>
    </location>
</feature>
<keyword evidence="4 6" id="KW-0804">Transcription</keyword>
<dbReference type="Gene3D" id="2.30.30.140">
    <property type="match status" value="1"/>
</dbReference>
<comment type="subcellular location">
    <subcellularLocation>
        <location evidence="1 6">Nucleus</location>
    </subcellularLocation>
</comment>
<feature type="compositionally biased region" description="Basic residues" evidence="7">
    <location>
        <begin position="419"/>
        <end position="430"/>
    </location>
</feature>